<organism evidence="2 3">
    <name type="scientific">Tranquillimonas alkanivorans</name>
    <dbReference type="NCBI Taxonomy" id="441119"/>
    <lineage>
        <taxon>Bacteria</taxon>
        <taxon>Pseudomonadati</taxon>
        <taxon>Pseudomonadota</taxon>
        <taxon>Alphaproteobacteria</taxon>
        <taxon>Rhodobacterales</taxon>
        <taxon>Roseobacteraceae</taxon>
        <taxon>Tranquillimonas</taxon>
    </lineage>
</organism>
<dbReference type="PROSITE" id="PS00571">
    <property type="entry name" value="AMIDASES"/>
    <property type="match status" value="1"/>
</dbReference>
<dbReference type="EMBL" id="FOXA01000001">
    <property type="protein sequence ID" value="SFO93855.1"/>
    <property type="molecule type" value="Genomic_DNA"/>
</dbReference>
<dbReference type="Proteomes" id="UP000199356">
    <property type="component" value="Unassembled WGS sequence"/>
</dbReference>
<dbReference type="PANTHER" id="PTHR11895:SF176">
    <property type="entry name" value="AMIDASE AMID-RELATED"/>
    <property type="match status" value="1"/>
</dbReference>
<dbReference type="AlphaFoldDB" id="A0A1I5L9G0"/>
<dbReference type="InterPro" id="IPR000120">
    <property type="entry name" value="Amidase"/>
</dbReference>
<protein>
    <submittedName>
        <fullName evidence="2">Aspartyl-tRNA(Asn)/glutamyl-tRNA(Gln) amidotransferase subunit A</fullName>
    </submittedName>
</protein>
<gene>
    <name evidence="2" type="ORF">SAMN04488047_101534</name>
</gene>
<evidence type="ECO:0000313" key="3">
    <source>
        <dbReference type="Proteomes" id="UP000199356"/>
    </source>
</evidence>
<evidence type="ECO:0000313" key="2">
    <source>
        <dbReference type="EMBL" id="SFO93855.1"/>
    </source>
</evidence>
<reference evidence="2 3" key="1">
    <citation type="submission" date="2016-10" db="EMBL/GenBank/DDBJ databases">
        <authorList>
            <person name="de Groot N.N."/>
        </authorList>
    </citation>
    <scope>NUCLEOTIDE SEQUENCE [LARGE SCALE GENOMIC DNA]</scope>
    <source>
        <strain evidence="2 3">DSM 19547</strain>
    </source>
</reference>
<proteinExistence type="predicted"/>
<dbReference type="RefSeq" id="WP_093417269.1">
    <property type="nucleotide sequence ID" value="NZ_FOXA01000001.1"/>
</dbReference>
<feature type="domain" description="Amidase" evidence="1">
    <location>
        <begin position="27"/>
        <end position="431"/>
    </location>
</feature>
<dbReference type="GO" id="GO:0016740">
    <property type="term" value="F:transferase activity"/>
    <property type="evidence" value="ECO:0007669"/>
    <property type="project" value="UniProtKB-KW"/>
</dbReference>
<name>A0A1I5L9G0_9RHOB</name>
<dbReference type="Pfam" id="PF01425">
    <property type="entry name" value="Amidase"/>
    <property type="match status" value="1"/>
</dbReference>
<keyword evidence="2" id="KW-0808">Transferase</keyword>
<dbReference type="InterPro" id="IPR036928">
    <property type="entry name" value="AS_sf"/>
</dbReference>
<evidence type="ECO:0000259" key="1">
    <source>
        <dbReference type="Pfam" id="PF01425"/>
    </source>
</evidence>
<dbReference type="SUPFAM" id="SSF75304">
    <property type="entry name" value="Amidase signature (AS) enzymes"/>
    <property type="match status" value="1"/>
</dbReference>
<keyword evidence="3" id="KW-1185">Reference proteome</keyword>
<dbReference type="OrthoDB" id="9811471at2"/>
<dbReference type="STRING" id="441119.SAMN04488047_101534"/>
<accession>A0A1I5L9G0</accession>
<dbReference type="InterPro" id="IPR023631">
    <property type="entry name" value="Amidase_dom"/>
</dbReference>
<sequence length="443" mass="46057">MAQDWTKMSAADLGRGIGAGEIDPVSLTETFLSAIESHEAAGRIYARTTPDRARAEAGAAAARAEAGRRLSPLDGVPISWKDLFDTVGTATEAGSALLKGRTPERDAEVLRNATAAGLVCLGKTHMTELAFSGLGLNPVTATPPNVNDPEAVPGGSSSGAAASVAFGLAAAGIGSDTAGSVRVPSVWNDLVGLKPGHGATSLEGVVPLCPSLDSVGPLCRTVEDASLLMAALTGGKAPDLRGASLKGTRFMVLDTVALDDLEEAPKQGFERAVERLEAAGATVERRAVPEVAQALDLAAVVFATEGYGVWKDAIEGNPDVMYHQIRERFRGGRDTLGSDFVAAWQRLHALRQAYREATAGFDAVIMPTSPILPPNAERLAEDDAYYAERNLMTLRNTRIGSLLNLAGLTLPTGVPSTGILFQAPAGAENCLLRLGVAAERALA</sequence>
<dbReference type="InterPro" id="IPR020556">
    <property type="entry name" value="Amidase_CS"/>
</dbReference>
<dbReference type="PANTHER" id="PTHR11895">
    <property type="entry name" value="TRANSAMIDASE"/>
    <property type="match status" value="1"/>
</dbReference>
<dbReference type="Gene3D" id="3.90.1300.10">
    <property type="entry name" value="Amidase signature (AS) domain"/>
    <property type="match status" value="1"/>
</dbReference>